<keyword evidence="2" id="KW-0812">Transmembrane</keyword>
<reference evidence="3" key="1">
    <citation type="journal article" date="2014" name="Int. J. Syst. Evol. Microbiol.">
        <title>Complete genome sequence of Corynebacterium casei LMG S-19264T (=DSM 44701T), isolated from a smear-ripened cheese.</title>
        <authorList>
            <consortium name="US DOE Joint Genome Institute (JGI-PGF)"/>
            <person name="Walter F."/>
            <person name="Albersmeier A."/>
            <person name="Kalinowski J."/>
            <person name="Ruckert C."/>
        </authorList>
    </citation>
    <scope>NUCLEOTIDE SEQUENCE</scope>
    <source>
        <strain evidence="3">JCM 4346</strain>
    </source>
</reference>
<evidence type="ECO:0000313" key="3">
    <source>
        <dbReference type="EMBL" id="GGQ91763.1"/>
    </source>
</evidence>
<evidence type="ECO:0000256" key="1">
    <source>
        <dbReference type="SAM" id="MobiDB-lite"/>
    </source>
</evidence>
<dbReference type="Proteomes" id="UP000658320">
    <property type="component" value="Unassembled WGS sequence"/>
</dbReference>
<organism evidence="3 4">
    <name type="scientific">Streptomyces aurantiogriseus</name>
    <dbReference type="NCBI Taxonomy" id="66870"/>
    <lineage>
        <taxon>Bacteria</taxon>
        <taxon>Bacillati</taxon>
        <taxon>Actinomycetota</taxon>
        <taxon>Actinomycetes</taxon>
        <taxon>Kitasatosporales</taxon>
        <taxon>Streptomycetaceae</taxon>
        <taxon>Streptomyces</taxon>
    </lineage>
</organism>
<feature type="transmembrane region" description="Helical" evidence="2">
    <location>
        <begin position="174"/>
        <end position="196"/>
    </location>
</feature>
<sequence length="364" mass="39165">MSTAADAYDRPPYRTPDAPARASGPGAWALDVLLPWRLARRVYGPFHILRFSAADAVGPVGQAADPLIERLLLPRALLGLGVLFLIVRLVTGGGIVEPIGEAFSDSVLMLATGPVALLLACVPLIAVARPGTRGRVARLCVRPLLTALLTAVFCGLFVAWALHGYDYEPDQAAWLVLAVLFGPWLTVFFGSVLYLIHRNAFSTGGHPLVRPLASVPLVWLTAIAHAVLIDAVEAYPGSHPTPSYYVALFAGPAAVTGTAVAEIVLLRRRHGVGFRGPLPGWRPPQPRLSAIPAPLVERLRTDVAHGLSHHWPCYVDRTGVVWAVTPAVHTGQRVMWPYVPTFTEQTRPAVWAEVEAAAGPLRPR</sequence>
<feature type="region of interest" description="Disordered" evidence="1">
    <location>
        <begin position="1"/>
        <end position="23"/>
    </location>
</feature>
<feature type="transmembrane region" description="Helical" evidence="2">
    <location>
        <begin position="208"/>
        <end position="232"/>
    </location>
</feature>
<keyword evidence="2" id="KW-0472">Membrane</keyword>
<feature type="transmembrane region" description="Helical" evidence="2">
    <location>
        <begin position="139"/>
        <end position="162"/>
    </location>
</feature>
<comment type="caution">
    <text evidence="3">The sequence shown here is derived from an EMBL/GenBank/DDBJ whole genome shotgun (WGS) entry which is preliminary data.</text>
</comment>
<dbReference type="AlphaFoldDB" id="A0A918BTT9"/>
<proteinExistence type="predicted"/>
<feature type="transmembrane region" description="Helical" evidence="2">
    <location>
        <begin position="76"/>
        <end position="95"/>
    </location>
</feature>
<gene>
    <name evidence="3" type="ORF">GCM10010251_02890</name>
</gene>
<keyword evidence="4" id="KW-1185">Reference proteome</keyword>
<feature type="transmembrane region" description="Helical" evidence="2">
    <location>
        <begin position="244"/>
        <end position="266"/>
    </location>
</feature>
<feature type="transmembrane region" description="Helical" evidence="2">
    <location>
        <begin position="107"/>
        <end position="127"/>
    </location>
</feature>
<dbReference type="RefSeq" id="WP_189931296.1">
    <property type="nucleotide sequence ID" value="NZ_BMSX01000001.1"/>
</dbReference>
<reference evidence="3" key="2">
    <citation type="submission" date="2020-09" db="EMBL/GenBank/DDBJ databases">
        <authorList>
            <person name="Sun Q."/>
            <person name="Ohkuma M."/>
        </authorList>
    </citation>
    <scope>NUCLEOTIDE SEQUENCE</scope>
    <source>
        <strain evidence="3">JCM 4346</strain>
    </source>
</reference>
<keyword evidence="2" id="KW-1133">Transmembrane helix</keyword>
<dbReference type="EMBL" id="BMSX01000001">
    <property type="protein sequence ID" value="GGQ91763.1"/>
    <property type="molecule type" value="Genomic_DNA"/>
</dbReference>
<name>A0A918BTT9_9ACTN</name>
<evidence type="ECO:0000256" key="2">
    <source>
        <dbReference type="SAM" id="Phobius"/>
    </source>
</evidence>
<protein>
    <submittedName>
        <fullName evidence="3">Uncharacterized protein</fullName>
    </submittedName>
</protein>
<evidence type="ECO:0000313" key="4">
    <source>
        <dbReference type="Proteomes" id="UP000658320"/>
    </source>
</evidence>
<accession>A0A918BTT9</accession>